<proteinExistence type="predicted"/>
<keyword evidence="1" id="KW-1133">Transmembrane helix</keyword>
<feature type="transmembrane region" description="Helical" evidence="1">
    <location>
        <begin position="103"/>
        <end position="132"/>
    </location>
</feature>
<name>A0A4Q9H2P1_9BURK</name>
<evidence type="ECO:0008006" key="4">
    <source>
        <dbReference type="Google" id="ProtNLM"/>
    </source>
</evidence>
<evidence type="ECO:0000256" key="1">
    <source>
        <dbReference type="SAM" id="Phobius"/>
    </source>
</evidence>
<feature type="transmembrane region" description="Helical" evidence="1">
    <location>
        <begin position="264"/>
        <end position="284"/>
    </location>
</feature>
<gene>
    <name evidence="2" type="ORF">EYS42_10795</name>
</gene>
<protein>
    <recommendedName>
        <fullName evidence="4">O-antigen polysaccharide polymerase Wzy</fullName>
    </recommendedName>
</protein>
<organism evidence="2 3">
    <name type="scientific">Aquabacterium lacunae</name>
    <dbReference type="NCBI Taxonomy" id="2528630"/>
    <lineage>
        <taxon>Bacteria</taxon>
        <taxon>Pseudomonadati</taxon>
        <taxon>Pseudomonadota</taxon>
        <taxon>Betaproteobacteria</taxon>
        <taxon>Burkholderiales</taxon>
        <taxon>Aquabacterium</taxon>
    </lineage>
</organism>
<keyword evidence="1" id="KW-0472">Membrane</keyword>
<feature type="transmembrane region" description="Helical" evidence="1">
    <location>
        <begin position="187"/>
        <end position="211"/>
    </location>
</feature>
<dbReference type="Proteomes" id="UP000292120">
    <property type="component" value="Unassembled WGS sequence"/>
</dbReference>
<keyword evidence="3" id="KW-1185">Reference proteome</keyword>
<feature type="transmembrane region" description="Helical" evidence="1">
    <location>
        <begin position="152"/>
        <end position="175"/>
    </location>
</feature>
<reference evidence="2 3" key="1">
    <citation type="submission" date="2019-02" db="EMBL/GenBank/DDBJ databases">
        <title>Aquabacterium sp. strain KMB7.</title>
        <authorList>
            <person name="Chen W.-M."/>
        </authorList>
    </citation>
    <scope>NUCLEOTIDE SEQUENCE [LARGE SCALE GENOMIC DNA]</scope>
    <source>
        <strain evidence="2 3">KMB7</strain>
    </source>
</reference>
<accession>A0A4Q9H2P1</accession>
<feature type="transmembrane region" description="Helical" evidence="1">
    <location>
        <begin position="217"/>
        <end position="235"/>
    </location>
</feature>
<dbReference type="RefSeq" id="WP_130968171.1">
    <property type="nucleotide sequence ID" value="NZ_SIXI01000004.1"/>
</dbReference>
<feature type="transmembrane region" description="Helical" evidence="1">
    <location>
        <begin position="463"/>
        <end position="481"/>
    </location>
</feature>
<evidence type="ECO:0000313" key="2">
    <source>
        <dbReference type="EMBL" id="TBO30178.1"/>
    </source>
</evidence>
<feature type="transmembrane region" description="Helical" evidence="1">
    <location>
        <begin position="20"/>
        <end position="38"/>
    </location>
</feature>
<dbReference type="EMBL" id="SIXI01000004">
    <property type="protein sequence ID" value="TBO30178.1"/>
    <property type="molecule type" value="Genomic_DNA"/>
</dbReference>
<feature type="transmembrane region" description="Helical" evidence="1">
    <location>
        <begin position="45"/>
        <end position="66"/>
    </location>
</feature>
<dbReference type="AlphaFoldDB" id="A0A4Q9H2P1"/>
<keyword evidence="1" id="KW-0812">Transmembrane</keyword>
<comment type="caution">
    <text evidence="2">The sequence shown here is derived from an EMBL/GenBank/DDBJ whole genome shotgun (WGS) entry which is preliminary data.</text>
</comment>
<sequence>MTVVHPIDSAMPDASGRLASLPLVLSGLAFIAAFWTLTMSQASHALWVGTFLASMVGFGGLLAMVMDRSFSTPWSVYAVSLSLGYGFGSFNSLMRGYDHGTSWLAVTFASQASVAVALGGVMLLTAGLLIVGRIDTHKLLPRLEISPLDRKVALILMLLVTFAGVVAFAAGRIGFQGGMGSEEGSARVSALGAVLSASLAGVLGMSGYVFAREQRRGIRWLVIAAAVLIGVMLFIQGRRIFMYGVLVGLIGFLGARGLKGLLTLRTLVGLVVMVACFFGASRAYMAMRISGYTLGPNPTLSERWNGAVDILKNAERTGLMEATAENEATRTFILGYLGELVEKLQTRPPMWGELLEFNLASSVPTVIWPGKWRIMAEVGTEEYACNAHLAMPFWDGANSLISAGLCDFLWPGVVLYVALTLGLFALFNRLLAGMPPVVRLLACFATMENLLQVEGSMTSSFVLIRNISVLLLIAWSVQWLVQWHESRPWTRHRAMVKTQNQAGESQ</sequence>
<dbReference type="OrthoDB" id="118432at2"/>
<evidence type="ECO:0000313" key="3">
    <source>
        <dbReference type="Proteomes" id="UP000292120"/>
    </source>
</evidence>
<feature type="transmembrane region" description="Helical" evidence="1">
    <location>
        <begin position="408"/>
        <end position="427"/>
    </location>
</feature>